<dbReference type="GeneID" id="24110227"/>
<dbReference type="HOGENOM" id="CLU_2211131_0_0_1"/>
<evidence type="ECO:0000313" key="3">
    <source>
        <dbReference type="Proteomes" id="UP000014071"/>
    </source>
</evidence>
<dbReference type="EMBL" id="DF238808">
    <property type="protein sequence ID" value="GAC97361.1"/>
    <property type="molecule type" value="Genomic_DNA"/>
</dbReference>
<evidence type="ECO:0000256" key="1">
    <source>
        <dbReference type="SAM" id="MobiDB-lite"/>
    </source>
</evidence>
<feature type="compositionally biased region" description="Polar residues" evidence="1">
    <location>
        <begin position="69"/>
        <end position="79"/>
    </location>
</feature>
<accession>R9P7P0</accession>
<gene>
    <name evidence="2" type="ORF">PHSY_004946</name>
</gene>
<reference evidence="3" key="1">
    <citation type="journal article" date="2013" name="Genome Announc.">
        <title>Draft genome sequence of the basidiomycetous yeast-like fungus Pseudozyma hubeiensis SY62, which produces an abundant amount of the biosurfactant mannosylerythritol lipids.</title>
        <authorList>
            <person name="Konishi M."/>
            <person name="Hatada Y."/>
            <person name="Horiuchi J."/>
        </authorList>
    </citation>
    <scope>NUCLEOTIDE SEQUENCE [LARGE SCALE GENOMIC DNA]</scope>
    <source>
        <strain evidence="3">SY62</strain>
    </source>
</reference>
<dbReference type="Proteomes" id="UP000014071">
    <property type="component" value="Unassembled WGS sequence"/>
</dbReference>
<protein>
    <submittedName>
        <fullName evidence="2">Uncharacterized protein</fullName>
    </submittedName>
</protein>
<feature type="region of interest" description="Disordered" evidence="1">
    <location>
        <begin position="53"/>
        <end position="79"/>
    </location>
</feature>
<name>R9P7P0_PSEHS</name>
<organism evidence="2 3">
    <name type="scientific">Pseudozyma hubeiensis (strain SY62)</name>
    <name type="common">Yeast</name>
    <dbReference type="NCBI Taxonomy" id="1305764"/>
    <lineage>
        <taxon>Eukaryota</taxon>
        <taxon>Fungi</taxon>
        <taxon>Dikarya</taxon>
        <taxon>Basidiomycota</taxon>
        <taxon>Ustilaginomycotina</taxon>
        <taxon>Ustilaginomycetes</taxon>
        <taxon>Ustilaginales</taxon>
        <taxon>Ustilaginaceae</taxon>
        <taxon>Pseudozyma</taxon>
    </lineage>
</organism>
<keyword evidence="3" id="KW-1185">Reference proteome</keyword>
<sequence length="107" mass="12526">MCAKLRFVARPFLGIGRHIRVAVSQPCRFTFEPWSEKNHRVRQSKFCMHTKMSGVDLKENKNKRPARSRNGTNTTPSCDTFTYVPVAPHEVFERRHVTHMVLQRTED</sequence>
<dbReference type="AlphaFoldDB" id="R9P7P0"/>
<evidence type="ECO:0000313" key="2">
    <source>
        <dbReference type="EMBL" id="GAC97361.1"/>
    </source>
</evidence>
<dbReference type="RefSeq" id="XP_012190948.1">
    <property type="nucleotide sequence ID" value="XM_012335558.1"/>
</dbReference>
<proteinExistence type="predicted"/>